<keyword evidence="3" id="KW-1185">Reference proteome</keyword>
<organism evidence="2 3">
    <name type="scientific">Agrocybe pediades</name>
    <dbReference type="NCBI Taxonomy" id="84607"/>
    <lineage>
        <taxon>Eukaryota</taxon>
        <taxon>Fungi</taxon>
        <taxon>Dikarya</taxon>
        <taxon>Basidiomycota</taxon>
        <taxon>Agaricomycotina</taxon>
        <taxon>Agaricomycetes</taxon>
        <taxon>Agaricomycetidae</taxon>
        <taxon>Agaricales</taxon>
        <taxon>Agaricineae</taxon>
        <taxon>Strophariaceae</taxon>
        <taxon>Agrocybe</taxon>
    </lineage>
</organism>
<reference evidence="2 3" key="1">
    <citation type="submission" date="2019-12" db="EMBL/GenBank/DDBJ databases">
        <authorList>
            <person name="Floudas D."/>
            <person name="Bentzer J."/>
            <person name="Ahren D."/>
            <person name="Johansson T."/>
            <person name="Persson P."/>
            <person name="Tunlid A."/>
        </authorList>
    </citation>
    <scope>NUCLEOTIDE SEQUENCE [LARGE SCALE GENOMIC DNA]</scope>
    <source>
        <strain evidence="2 3">CBS 102.39</strain>
    </source>
</reference>
<dbReference type="OrthoDB" id="3018247at2759"/>
<feature type="chain" id="PRO_5034455027" evidence="1">
    <location>
        <begin position="25"/>
        <end position="149"/>
    </location>
</feature>
<protein>
    <submittedName>
        <fullName evidence="2">Uncharacterized protein</fullName>
    </submittedName>
</protein>
<name>A0A8H4QVD0_9AGAR</name>
<accession>A0A8H4QVD0</accession>
<evidence type="ECO:0000313" key="3">
    <source>
        <dbReference type="Proteomes" id="UP000521872"/>
    </source>
</evidence>
<proteinExistence type="predicted"/>
<keyword evidence="1" id="KW-0732">Signal</keyword>
<sequence length="149" mass="15808">MFSSSSLFLKTAFAFLVLSGLVSASTHIDSRRSRHQTRQTGTVPEANVVSCDFLLQPTATVDASATEDLGYEFQTIITGALQGSSESQVSSVSSNFTANNDENNTFNVQNQLGALEASAADSKALIEGWVGTVLPGFSSNWIVFSATCK</sequence>
<evidence type="ECO:0000256" key="1">
    <source>
        <dbReference type="SAM" id="SignalP"/>
    </source>
</evidence>
<dbReference type="AlphaFoldDB" id="A0A8H4QVD0"/>
<comment type="caution">
    <text evidence="2">The sequence shown here is derived from an EMBL/GenBank/DDBJ whole genome shotgun (WGS) entry which is preliminary data.</text>
</comment>
<gene>
    <name evidence="2" type="ORF">D9613_005820</name>
</gene>
<evidence type="ECO:0000313" key="2">
    <source>
        <dbReference type="EMBL" id="KAF4617350.1"/>
    </source>
</evidence>
<dbReference type="EMBL" id="JAACJL010000030">
    <property type="protein sequence ID" value="KAF4617350.1"/>
    <property type="molecule type" value="Genomic_DNA"/>
</dbReference>
<dbReference type="Proteomes" id="UP000521872">
    <property type="component" value="Unassembled WGS sequence"/>
</dbReference>
<feature type="signal peptide" evidence="1">
    <location>
        <begin position="1"/>
        <end position="24"/>
    </location>
</feature>